<organism evidence="2 3">
    <name type="scientific">Stackebrandtia albiflava</name>
    <dbReference type="NCBI Taxonomy" id="406432"/>
    <lineage>
        <taxon>Bacteria</taxon>
        <taxon>Bacillati</taxon>
        <taxon>Actinomycetota</taxon>
        <taxon>Actinomycetes</taxon>
        <taxon>Glycomycetales</taxon>
        <taxon>Glycomycetaceae</taxon>
        <taxon>Stackebrandtia</taxon>
    </lineage>
</organism>
<dbReference type="Proteomes" id="UP000321617">
    <property type="component" value="Unassembled WGS sequence"/>
</dbReference>
<keyword evidence="1" id="KW-0812">Transmembrane</keyword>
<keyword evidence="3" id="KW-1185">Reference proteome</keyword>
<evidence type="ECO:0000256" key="1">
    <source>
        <dbReference type="SAM" id="Phobius"/>
    </source>
</evidence>
<evidence type="ECO:0000313" key="3">
    <source>
        <dbReference type="Proteomes" id="UP000321617"/>
    </source>
</evidence>
<evidence type="ECO:0000313" key="2">
    <source>
        <dbReference type="EMBL" id="TWJ12708.1"/>
    </source>
</evidence>
<accession>A0A562V4G2</accession>
<sequence length="49" mass="5386">MVVDMETINTLSTLLGVVIGAAFLLAGGVLLPLWEVTESRRERKVTRDD</sequence>
<keyword evidence="1" id="KW-1133">Transmembrane helix</keyword>
<gene>
    <name evidence="2" type="ORF">LX16_3472</name>
</gene>
<keyword evidence="1" id="KW-0472">Membrane</keyword>
<proteinExistence type="predicted"/>
<reference evidence="2 3" key="1">
    <citation type="journal article" date="2013" name="Stand. Genomic Sci.">
        <title>Genomic Encyclopedia of Type Strains, Phase I: The one thousand microbial genomes (KMG-I) project.</title>
        <authorList>
            <person name="Kyrpides N.C."/>
            <person name="Woyke T."/>
            <person name="Eisen J.A."/>
            <person name="Garrity G."/>
            <person name="Lilburn T.G."/>
            <person name="Beck B.J."/>
            <person name="Whitman W.B."/>
            <person name="Hugenholtz P."/>
            <person name="Klenk H.P."/>
        </authorList>
    </citation>
    <scope>NUCLEOTIDE SEQUENCE [LARGE SCALE GENOMIC DNA]</scope>
    <source>
        <strain evidence="2 3">DSM 45044</strain>
    </source>
</reference>
<feature type="transmembrane region" description="Helical" evidence="1">
    <location>
        <begin position="12"/>
        <end position="34"/>
    </location>
</feature>
<comment type="caution">
    <text evidence="2">The sequence shown here is derived from an EMBL/GenBank/DDBJ whole genome shotgun (WGS) entry which is preliminary data.</text>
</comment>
<dbReference type="AlphaFoldDB" id="A0A562V4G2"/>
<dbReference type="EMBL" id="VLLL01000006">
    <property type="protein sequence ID" value="TWJ12708.1"/>
    <property type="molecule type" value="Genomic_DNA"/>
</dbReference>
<name>A0A562V4G2_9ACTN</name>
<protein>
    <submittedName>
        <fullName evidence="2">Uncharacterized protein</fullName>
    </submittedName>
</protein>